<reference evidence="3 4" key="1">
    <citation type="submission" date="2020-07" db="EMBL/GenBank/DDBJ databases">
        <title>Transfer of Campylobacter canadensis to the novel genus Avispirillum gen. nov., that also includes two novel species recovered from migratory waterfowl: Avispirillum anseris sp. nov. and Avispirillum brantae sp. nov.</title>
        <authorList>
            <person name="Miller W.G."/>
            <person name="Chapman M.H."/>
            <person name="Yee E."/>
            <person name="Inglis G.D."/>
        </authorList>
    </citation>
    <scope>NUCLEOTIDE SEQUENCE [LARGE SCALE GENOMIC DNA]</scope>
    <source>
        <strain evidence="3 4">L283</strain>
    </source>
</reference>
<comment type="caution">
    <text evidence="3">The sequence shown here is derived from an EMBL/GenBank/DDBJ whole genome shotgun (WGS) entry which is preliminary data.</text>
</comment>
<feature type="transmembrane region" description="Helical" evidence="1">
    <location>
        <begin position="358"/>
        <end position="379"/>
    </location>
</feature>
<dbReference type="HAMAP" id="MF_02062">
    <property type="entry name" value="GltS"/>
    <property type="match status" value="1"/>
</dbReference>
<comment type="function">
    <text evidence="1">Catalyzes the sodium-dependent transport of glutamate.</text>
</comment>
<evidence type="ECO:0000313" key="3">
    <source>
        <dbReference type="EMBL" id="MBZ7987229.1"/>
    </source>
</evidence>
<feature type="transmembrane region" description="Helical" evidence="1">
    <location>
        <begin position="391"/>
        <end position="422"/>
    </location>
</feature>
<feature type="transmembrane region" description="Helical" evidence="1">
    <location>
        <begin position="113"/>
        <end position="132"/>
    </location>
</feature>
<name>A0ABS7WT53_9BACT</name>
<evidence type="ECO:0000256" key="2">
    <source>
        <dbReference type="NCBIfam" id="TIGR00210"/>
    </source>
</evidence>
<evidence type="ECO:0000256" key="1">
    <source>
        <dbReference type="HAMAP-Rule" id="MF_02062"/>
    </source>
</evidence>
<keyword evidence="1" id="KW-0406">Ion transport</keyword>
<dbReference type="Pfam" id="PF03616">
    <property type="entry name" value="Glt_symporter"/>
    <property type="match status" value="1"/>
</dbReference>
<keyword evidence="4" id="KW-1185">Reference proteome</keyword>
<protein>
    <recommendedName>
        <fullName evidence="1 2">Sodium/glutamate symporter</fullName>
    </recommendedName>
</protein>
<keyword evidence="1" id="KW-0812">Transmembrane</keyword>
<keyword evidence="1" id="KW-0029">Amino-acid transport</keyword>
<evidence type="ECO:0000313" key="4">
    <source>
        <dbReference type="Proteomes" id="UP000786183"/>
    </source>
</evidence>
<keyword evidence="1" id="KW-1003">Cell membrane</keyword>
<keyword evidence="1" id="KW-0472">Membrane</keyword>
<comment type="subcellular location">
    <subcellularLocation>
        <location evidence="1">Cell membrane</location>
        <topology evidence="1">Multi-pass membrane protein</topology>
    </subcellularLocation>
</comment>
<feature type="transmembrane region" description="Helical" evidence="1">
    <location>
        <begin position="181"/>
        <end position="205"/>
    </location>
</feature>
<keyword evidence="1" id="KW-0813">Transport</keyword>
<organism evidence="3 4">
    <name type="scientific">Campylobacter canadensis</name>
    <dbReference type="NCBI Taxonomy" id="449520"/>
    <lineage>
        <taxon>Bacteria</taxon>
        <taxon>Pseudomonadati</taxon>
        <taxon>Campylobacterota</taxon>
        <taxon>Epsilonproteobacteria</taxon>
        <taxon>Campylobacterales</taxon>
        <taxon>Campylobacteraceae</taxon>
        <taxon>Campylobacter</taxon>
    </lineage>
</organism>
<keyword evidence="1" id="KW-0769">Symport</keyword>
<feature type="transmembrane region" description="Helical" evidence="1">
    <location>
        <begin position="324"/>
        <end position="346"/>
    </location>
</feature>
<proteinExistence type="inferred from homology"/>
<keyword evidence="1" id="KW-0739">Sodium transport</keyword>
<dbReference type="PANTHER" id="PTHR36178">
    <property type="entry name" value="SLR0625 PROTEIN"/>
    <property type="match status" value="1"/>
</dbReference>
<dbReference type="InterPro" id="IPR004445">
    <property type="entry name" value="GltS"/>
</dbReference>
<dbReference type="RefSeq" id="WP_172231387.1">
    <property type="nucleotide sequence ID" value="NZ_CP035946.1"/>
</dbReference>
<gene>
    <name evidence="3" type="primary">gltS</name>
    <name evidence="3" type="ORF">AVCANL283_03760</name>
</gene>
<accession>A0ABS7WT53</accession>
<dbReference type="NCBIfam" id="TIGR00210">
    <property type="entry name" value="gltS"/>
    <property type="match status" value="1"/>
</dbReference>
<feature type="transmembrane region" description="Helical" evidence="1">
    <location>
        <begin position="239"/>
        <end position="259"/>
    </location>
</feature>
<feature type="transmembrane region" description="Helical" evidence="1">
    <location>
        <begin position="296"/>
        <end position="318"/>
    </location>
</feature>
<feature type="transmembrane region" description="Helical" evidence="1">
    <location>
        <begin position="63"/>
        <end position="83"/>
    </location>
</feature>
<comment type="similarity">
    <text evidence="1">Belongs to the glutamate:Na(+) symporter (ESS) (TC 2.A.27) family.</text>
</comment>
<sequence length="423" mass="46205">MKENVYELSILTARITSDYSRIELNFYGTFLCMLIVLLVGRVVTRKVNFLNHYDIPEPVTGGIIFAFIFFILNFFYGIIFSFTNAIKDPLLLIFYSTIGLSADFNSIKKGGKLLYLFAISVFGLLFVQNAVGVGIMKMLGENPLIGLLGGSITLSGGHGTGAAWGDTFAKPPYFFEQATDIAIACATYGLIAGGVIGGPMAHYLIKKFNLKANDENENEVKNETFESPQKVRLITSDSFITSLILISISLAVGVSIEAITHNTPIAMPTFVWCLFTGIFIRNTFGKKGVYTVFDREIGVIGNVALSLFLSMAIMSLNIVDLVKLAVPITILLVIQTIVIIIYVRYVTFVLCGKNYDSACLVAGHCGFGMGATPTAIANLQVVTNHFGMSHIAFILVPIMGGFLVDIANAFTIKSFLSLFFLFF</sequence>
<dbReference type="EMBL" id="JACGBB010000006">
    <property type="protein sequence ID" value="MBZ7987229.1"/>
    <property type="molecule type" value="Genomic_DNA"/>
</dbReference>
<dbReference type="PANTHER" id="PTHR36178:SF1">
    <property type="entry name" value="SODIUM_GLUTAMATE SYMPORTER"/>
    <property type="match status" value="1"/>
</dbReference>
<keyword evidence="1" id="KW-1133">Transmembrane helix</keyword>
<feature type="transmembrane region" description="Helical" evidence="1">
    <location>
        <begin position="265"/>
        <end position="284"/>
    </location>
</feature>
<keyword evidence="1" id="KW-0915">Sodium</keyword>
<dbReference type="Proteomes" id="UP000786183">
    <property type="component" value="Unassembled WGS sequence"/>
</dbReference>
<feature type="transmembrane region" description="Helical" evidence="1">
    <location>
        <begin position="24"/>
        <end position="43"/>
    </location>
</feature>